<gene>
    <name evidence="4" type="ORF">HNQ79_000793</name>
</gene>
<dbReference type="SUPFAM" id="SSF55729">
    <property type="entry name" value="Acyl-CoA N-acyltransferases (Nat)"/>
    <property type="match status" value="1"/>
</dbReference>
<feature type="domain" description="N-acetyltransferase" evidence="3">
    <location>
        <begin position="139"/>
        <end position="275"/>
    </location>
</feature>
<dbReference type="Gene3D" id="3.40.630.30">
    <property type="match status" value="1"/>
</dbReference>
<keyword evidence="4" id="KW-0689">Ribosomal protein</keyword>
<name>A0A7X0HB76_9ACTN</name>
<keyword evidence="5" id="KW-1185">Reference proteome</keyword>
<keyword evidence="4" id="KW-0687">Ribonucleoprotein</keyword>
<keyword evidence="2" id="KW-0012">Acyltransferase</keyword>
<sequence length="275" mass="28742">MTWTFSEDLDAYLSAAGAAVAARPVENTVLLTCAAALQRRGLAAFGEAAPLFGWWRGAGGEVDAAALWTPPHPLVVSAVPVEAVDPLARACEQHGASAVDAERRLAAALAGQWPGCRSVREHRLYRLGELIPPSPVPSGRARTATGADRALLADWFRAFGRDTGLPAAGVEAAVAERLSYGGLMVWEHDGAPVSVAGVSRPAEGAVRLAPVYTPPERRGRGFGAAVTAALSSSARAAGASEVLLFTDLANPTSNGLYQRLGYRPVTDRVVIERKG</sequence>
<dbReference type="PROSITE" id="PS51186">
    <property type="entry name" value="GNAT"/>
    <property type="match status" value="1"/>
</dbReference>
<dbReference type="InterPro" id="IPR050832">
    <property type="entry name" value="Bact_Acetyltransf"/>
</dbReference>
<protein>
    <submittedName>
        <fullName evidence="4">Ribosomal protein S18 acetylase RimI-like enzyme</fullName>
    </submittedName>
</protein>
<evidence type="ECO:0000256" key="2">
    <source>
        <dbReference type="ARBA" id="ARBA00023315"/>
    </source>
</evidence>
<proteinExistence type="predicted"/>
<dbReference type="InterPro" id="IPR000182">
    <property type="entry name" value="GNAT_dom"/>
</dbReference>
<evidence type="ECO:0000313" key="4">
    <source>
        <dbReference type="EMBL" id="MBB6434345.1"/>
    </source>
</evidence>
<keyword evidence="1" id="KW-0808">Transferase</keyword>
<accession>A0A7X0HB76</accession>
<evidence type="ECO:0000313" key="5">
    <source>
        <dbReference type="Proteomes" id="UP000540423"/>
    </source>
</evidence>
<comment type="caution">
    <text evidence="4">The sequence shown here is derived from an EMBL/GenBank/DDBJ whole genome shotgun (WGS) entry which is preliminary data.</text>
</comment>
<dbReference type="RefSeq" id="WP_185026908.1">
    <property type="nucleotide sequence ID" value="NZ_BNBN01000002.1"/>
</dbReference>
<evidence type="ECO:0000256" key="1">
    <source>
        <dbReference type="ARBA" id="ARBA00022679"/>
    </source>
</evidence>
<dbReference type="GO" id="GO:0005840">
    <property type="term" value="C:ribosome"/>
    <property type="evidence" value="ECO:0007669"/>
    <property type="project" value="UniProtKB-KW"/>
</dbReference>
<dbReference type="AlphaFoldDB" id="A0A7X0HB76"/>
<dbReference type="Proteomes" id="UP000540423">
    <property type="component" value="Unassembled WGS sequence"/>
</dbReference>
<dbReference type="GO" id="GO:0016747">
    <property type="term" value="F:acyltransferase activity, transferring groups other than amino-acyl groups"/>
    <property type="evidence" value="ECO:0007669"/>
    <property type="project" value="InterPro"/>
</dbReference>
<dbReference type="EMBL" id="JACHEM010000002">
    <property type="protein sequence ID" value="MBB6434345.1"/>
    <property type="molecule type" value="Genomic_DNA"/>
</dbReference>
<reference evidence="4 5" key="1">
    <citation type="submission" date="2020-08" db="EMBL/GenBank/DDBJ databases">
        <title>Genomic Encyclopedia of Type Strains, Phase IV (KMG-IV): sequencing the most valuable type-strain genomes for metagenomic binning, comparative biology and taxonomic classification.</title>
        <authorList>
            <person name="Goeker M."/>
        </authorList>
    </citation>
    <scope>NUCLEOTIDE SEQUENCE [LARGE SCALE GENOMIC DNA]</scope>
    <source>
        <strain evidence="4 5">DSM 40141</strain>
    </source>
</reference>
<evidence type="ECO:0000259" key="3">
    <source>
        <dbReference type="PROSITE" id="PS51186"/>
    </source>
</evidence>
<dbReference type="InterPro" id="IPR016181">
    <property type="entry name" value="Acyl_CoA_acyltransferase"/>
</dbReference>
<dbReference type="PANTHER" id="PTHR43877">
    <property type="entry name" value="AMINOALKYLPHOSPHONATE N-ACETYLTRANSFERASE-RELATED-RELATED"/>
    <property type="match status" value="1"/>
</dbReference>
<organism evidence="4 5">
    <name type="scientific">Streptomyces candidus</name>
    <dbReference type="NCBI Taxonomy" id="67283"/>
    <lineage>
        <taxon>Bacteria</taxon>
        <taxon>Bacillati</taxon>
        <taxon>Actinomycetota</taxon>
        <taxon>Actinomycetes</taxon>
        <taxon>Kitasatosporales</taxon>
        <taxon>Streptomycetaceae</taxon>
        <taxon>Streptomyces</taxon>
    </lineage>
</organism>
<dbReference type="Pfam" id="PF00583">
    <property type="entry name" value="Acetyltransf_1"/>
    <property type="match status" value="1"/>
</dbReference>